<evidence type="ECO:0008006" key="4">
    <source>
        <dbReference type="Google" id="ProtNLM"/>
    </source>
</evidence>
<dbReference type="NCBIfam" id="NF038134">
    <property type="entry name" value="choice_anch_M"/>
    <property type="match status" value="1"/>
</dbReference>
<keyword evidence="1" id="KW-0472">Membrane</keyword>
<dbReference type="NCBIfam" id="TIGR03773">
    <property type="entry name" value="anch_rpt_wall"/>
    <property type="match status" value="1"/>
</dbReference>
<dbReference type="AlphaFoldDB" id="A0A290ZA69"/>
<sequence length="306" mass="31694">MPAVRGRVRPAGAQLRGHDAAQREGGCAVSRLSAAATAVAVVAAAVLAGAPAAQAQAQEQAQAQDGERVVIADGHVDLGPRVVNGKWVVQLRDDSGAEPVWREPGDVVLHVPDSVRTAVPDDPAYAFLGAAGSQVWVLPQAQGDGVVWPGWNTQDPSIAGLGGREVDWRLHGVTGPGEFQLFLNGNFGEPEVVFSGAKGFPQETGVELGTHAHGNWVFSAPGSYALDVEMAASDGRADRAVLRVHVGAGDPNEAFTVSVPAGETPSSNENAGEEQNQAPWPWIAGAAVVLLAIGFLVRRKVVGSRG</sequence>
<proteinExistence type="predicted"/>
<keyword evidence="1" id="KW-1133">Transmembrane helix</keyword>
<protein>
    <recommendedName>
        <fullName evidence="4">ABC transporter-associated repeat protein</fullName>
    </recommendedName>
</protein>
<dbReference type="KEGG" id="apre:CNX65_23685"/>
<feature type="transmembrane region" description="Helical" evidence="1">
    <location>
        <begin position="280"/>
        <end position="297"/>
    </location>
</feature>
<evidence type="ECO:0000313" key="3">
    <source>
        <dbReference type="Proteomes" id="UP000218505"/>
    </source>
</evidence>
<dbReference type="InterPro" id="IPR022435">
    <property type="entry name" value="Surface-anchored_actinobac"/>
</dbReference>
<dbReference type="EMBL" id="CP023445">
    <property type="protein sequence ID" value="ATE55907.1"/>
    <property type="molecule type" value="Genomic_DNA"/>
</dbReference>
<keyword evidence="3" id="KW-1185">Reference proteome</keyword>
<evidence type="ECO:0000256" key="1">
    <source>
        <dbReference type="SAM" id="Phobius"/>
    </source>
</evidence>
<gene>
    <name evidence="2" type="ORF">CNX65_23685</name>
</gene>
<name>A0A290ZA69_9PSEU</name>
<reference evidence="2" key="1">
    <citation type="submission" date="2017-09" db="EMBL/GenBank/DDBJ databases">
        <title>Complete Genome Sequence of ansamitocin-producing Bacterium Actinosynnema pretiosum X47.</title>
        <authorList>
            <person name="Cao G."/>
            <person name="Zong G."/>
            <person name="Zhong C."/>
            <person name="Fu J."/>
        </authorList>
    </citation>
    <scope>NUCLEOTIDE SEQUENCE [LARGE SCALE GENOMIC DNA]</scope>
    <source>
        <strain evidence="2">X47</strain>
    </source>
</reference>
<dbReference type="NCBIfam" id="TIGR03769">
    <property type="entry name" value="P_ac_wall_RPT"/>
    <property type="match status" value="1"/>
</dbReference>
<keyword evidence="1" id="KW-0812">Transmembrane</keyword>
<accession>A0A290ZA69</accession>
<dbReference type="Proteomes" id="UP000218505">
    <property type="component" value="Chromosome"/>
</dbReference>
<dbReference type="InterPro" id="IPR022395">
    <property type="entry name" value="CHP03773_ABC_transptr-like"/>
</dbReference>
<evidence type="ECO:0000313" key="2">
    <source>
        <dbReference type="EMBL" id="ATE55907.1"/>
    </source>
</evidence>
<organism evidence="2 3">
    <name type="scientific">Actinosynnema pretiosum</name>
    <dbReference type="NCBI Taxonomy" id="42197"/>
    <lineage>
        <taxon>Bacteria</taxon>
        <taxon>Bacillati</taxon>
        <taxon>Actinomycetota</taxon>
        <taxon>Actinomycetes</taxon>
        <taxon>Pseudonocardiales</taxon>
        <taxon>Pseudonocardiaceae</taxon>
        <taxon>Actinosynnema</taxon>
    </lineage>
</organism>